<name>A0AAX2CG84_9BACI</name>
<organism evidence="1 2">
    <name type="scientific">Bacillus cytotoxicus</name>
    <dbReference type="NCBI Taxonomy" id="580165"/>
    <lineage>
        <taxon>Bacteria</taxon>
        <taxon>Bacillati</taxon>
        <taxon>Bacillota</taxon>
        <taxon>Bacilli</taxon>
        <taxon>Bacillales</taxon>
        <taxon>Bacillaceae</taxon>
        <taxon>Bacillus</taxon>
        <taxon>Bacillus cereus group</taxon>
    </lineage>
</organism>
<protein>
    <submittedName>
        <fullName evidence="1">Uncharacterized protein</fullName>
    </submittedName>
</protein>
<dbReference type="EMBL" id="FMIK01000024">
    <property type="protein sequence ID" value="SCL91545.1"/>
    <property type="molecule type" value="Genomic_DNA"/>
</dbReference>
<proteinExistence type="predicted"/>
<evidence type="ECO:0000313" key="2">
    <source>
        <dbReference type="Proteomes" id="UP000242164"/>
    </source>
</evidence>
<reference evidence="1 2" key="1">
    <citation type="submission" date="2016-08" db="EMBL/GenBank/DDBJ databases">
        <authorList>
            <person name="Loux V."/>
            <person name="Rue O."/>
        </authorList>
    </citation>
    <scope>NUCLEOTIDE SEQUENCE [LARGE SCALE GENOMIC DNA]</scope>
    <source>
        <strain evidence="1 2">AFSSA_08CEB44bac</strain>
    </source>
</reference>
<dbReference type="Proteomes" id="UP000242164">
    <property type="component" value="Unassembled WGS sequence"/>
</dbReference>
<sequence length="13" mass="1623">MILSSKERRVKEF</sequence>
<gene>
    <name evidence="1" type="ORF">BCB44BAC_01894</name>
</gene>
<comment type="caution">
    <text evidence="1">The sequence shown here is derived from an EMBL/GenBank/DDBJ whole genome shotgun (WGS) entry which is preliminary data.</text>
</comment>
<accession>A0AAX2CG84</accession>
<evidence type="ECO:0000313" key="1">
    <source>
        <dbReference type="EMBL" id="SCL91545.1"/>
    </source>
</evidence>